<organism evidence="2 3">
    <name type="scientific">Geranomyces variabilis</name>
    <dbReference type="NCBI Taxonomy" id="109894"/>
    <lineage>
        <taxon>Eukaryota</taxon>
        <taxon>Fungi</taxon>
        <taxon>Fungi incertae sedis</taxon>
        <taxon>Chytridiomycota</taxon>
        <taxon>Chytridiomycota incertae sedis</taxon>
        <taxon>Chytridiomycetes</taxon>
        <taxon>Spizellomycetales</taxon>
        <taxon>Powellomycetaceae</taxon>
        <taxon>Geranomyces</taxon>
    </lineage>
</organism>
<feature type="compositionally biased region" description="Low complexity" evidence="1">
    <location>
        <begin position="137"/>
        <end position="147"/>
    </location>
</feature>
<sequence length="162" mass="17937">MVNQMNKVRKNLTRSLRARKHGFKAAVSRTPTGLVRLANAKVVEAVEQCNADIETPQEDELRELDNNTVVRAFRKAEKKEGMVALGKLGKNNSIVHPTILNKKKTRRLRTQQKYLQQRLAAKNGTEVMDVEMEIDEPAPSAPAEQPAVSKPSGNGTTLGAPR</sequence>
<comment type="caution">
    <text evidence="2">The sequence shown here is derived from an EMBL/GenBank/DDBJ whole genome shotgun (WGS) entry which is preliminary data.</text>
</comment>
<name>A0AAD5XPK7_9FUNG</name>
<reference evidence="2" key="1">
    <citation type="submission" date="2020-05" db="EMBL/GenBank/DDBJ databases">
        <title>Phylogenomic resolution of chytrid fungi.</title>
        <authorList>
            <person name="Stajich J.E."/>
            <person name="Amses K."/>
            <person name="Simmons R."/>
            <person name="Seto K."/>
            <person name="Myers J."/>
            <person name="Bonds A."/>
            <person name="Quandt C.A."/>
            <person name="Barry K."/>
            <person name="Liu P."/>
            <person name="Grigoriev I."/>
            <person name="Longcore J.E."/>
            <person name="James T.Y."/>
        </authorList>
    </citation>
    <scope>NUCLEOTIDE SEQUENCE</scope>
    <source>
        <strain evidence="2">JEL0379</strain>
    </source>
</reference>
<feature type="region of interest" description="Disordered" evidence="1">
    <location>
        <begin position="133"/>
        <end position="162"/>
    </location>
</feature>
<feature type="compositionally biased region" description="Polar residues" evidence="1">
    <location>
        <begin position="151"/>
        <end position="162"/>
    </location>
</feature>
<dbReference type="EMBL" id="JADGJQ010000038">
    <property type="protein sequence ID" value="KAJ3176745.1"/>
    <property type="molecule type" value="Genomic_DNA"/>
</dbReference>
<keyword evidence="3" id="KW-1185">Reference proteome</keyword>
<dbReference type="Proteomes" id="UP001212152">
    <property type="component" value="Unassembled WGS sequence"/>
</dbReference>
<evidence type="ECO:0000313" key="2">
    <source>
        <dbReference type="EMBL" id="KAJ3176745.1"/>
    </source>
</evidence>
<dbReference type="AlphaFoldDB" id="A0AAD5XPK7"/>
<evidence type="ECO:0000256" key="1">
    <source>
        <dbReference type="SAM" id="MobiDB-lite"/>
    </source>
</evidence>
<gene>
    <name evidence="2" type="ORF">HDU87_004884</name>
</gene>
<evidence type="ECO:0000313" key="3">
    <source>
        <dbReference type="Proteomes" id="UP001212152"/>
    </source>
</evidence>
<proteinExistence type="predicted"/>
<accession>A0AAD5XPK7</accession>
<protein>
    <submittedName>
        <fullName evidence="2">Uncharacterized protein</fullName>
    </submittedName>
</protein>